<reference evidence="1 2" key="1">
    <citation type="submission" date="2018-10" db="EMBL/GenBank/DDBJ databases">
        <title>Ulvibacterium marinum gen. nov., sp. nov., a novel marine bacterium of the family Flavobacteriaceae, isolated from a culture of the green alga Ulva prolifera.</title>
        <authorList>
            <person name="Zhang Z."/>
        </authorList>
    </citation>
    <scope>NUCLEOTIDE SEQUENCE [LARGE SCALE GENOMIC DNA]</scope>
    <source>
        <strain evidence="1 2">CCMM003</strain>
    </source>
</reference>
<dbReference type="Gene3D" id="2.60.120.560">
    <property type="entry name" value="Exo-inulinase, domain 1"/>
    <property type="match status" value="1"/>
</dbReference>
<keyword evidence="2" id="KW-1185">Reference proteome</keyword>
<dbReference type="Proteomes" id="UP000276603">
    <property type="component" value="Unassembled WGS sequence"/>
</dbReference>
<comment type="caution">
    <text evidence="1">The sequence shown here is derived from an EMBL/GenBank/DDBJ whole genome shotgun (WGS) entry which is preliminary data.</text>
</comment>
<accession>A0A3B0C986</accession>
<dbReference type="EMBL" id="RBCJ01000001">
    <property type="protein sequence ID" value="RKN82935.1"/>
    <property type="molecule type" value="Genomic_DNA"/>
</dbReference>
<organism evidence="1 2">
    <name type="scientific">Ulvibacterium marinum</name>
    <dbReference type="NCBI Taxonomy" id="2419782"/>
    <lineage>
        <taxon>Bacteria</taxon>
        <taxon>Pseudomonadati</taxon>
        <taxon>Bacteroidota</taxon>
        <taxon>Flavobacteriia</taxon>
        <taxon>Flavobacteriales</taxon>
        <taxon>Flavobacteriaceae</taxon>
        <taxon>Ulvibacterium</taxon>
    </lineage>
</organism>
<name>A0A3B0C986_9FLAO</name>
<protein>
    <recommendedName>
        <fullName evidence="3">DUF1080 domain-containing protein</fullName>
    </recommendedName>
</protein>
<sequence length="373" mass="42584">MNVMKKLPLLFFVLFGISLLAQKKGKYIPMKAEKWEFKAEAAEFMEYKSRPALKILTSSDRVILKDLNFTNGTIEYDFEPLDPRFASLYFRWKDALENECFYFRTGAAGNPFAVDAIQYAPHIDGINLWDMLFHFQSNADFKTGDWNHVKLVISGQQMKVFVNDMGHPALVVPKLEGNVSEGQLAFDGQGIISNLEVKADVVEGLSPEPGPDPTGNDARYLRNWGVSEVIVPPKNIDFDYGYFPNEETKWEEIVSERRGLINLTRKFGKAEDRRIVWLRTTINSAKAQERMLHLGFSDEVWVFINKRPLYMDKNYYGTPLIKSPDGRCSIENAMIKTPLNEGDNELLVGVANSFYGWGIVARLDKLVDLKIEN</sequence>
<evidence type="ECO:0008006" key="3">
    <source>
        <dbReference type="Google" id="ProtNLM"/>
    </source>
</evidence>
<proteinExistence type="predicted"/>
<dbReference type="AlphaFoldDB" id="A0A3B0C986"/>
<evidence type="ECO:0000313" key="2">
    <source>
        <dbReference type="Proteomes" id="UP000276603"/>
    </source>
</evidence>
<gene>
    <name evidence="1" type="ORF">D7Z94_03575</name>
</gene>
<evidence type="ECO:0000313" key="1">
    <source>
        <dbReference type="EMBL" id="RKN82935.1"/>
    </source>
</evidence>